<dbReference type="GO" id="GO:0006020">
    <property type="term" value="P:inositol metabolic process"/>
    <property type="evidence" value="ECO:0007669"/>
    <property type="project" value="TreeGrafter"/>
</dbReference>
<dbReference type="AlphaFoldDB" id="A0AA35STK9"/>
<dbReference type="SUPFAM" id="SSF56655">
    <property type="entry name" value="Carbohydrate phosphatase"/>
    <property type="match status" value="1"/>
</dbReference>
<gene>
    <name evidence="9" type="ORF">GBAR_LOCUS19524</name>
</gene>
<organism evidence="9 10">
    <name type="scientific">Geodia barretti</name>
    <name type="common">Barrett's horny sponge</name>
    <dbReference type="NCBI Taxonomy" id="519541"/>
    <lineage>
        <taxon>Eukaryota</taxon>
        <taxon>Metazoa</taxon>
        <taxon>Porifera</taxon>
        <taxon>Demospongiae</taxon>
        <taxon>Heteroscleromorpha</taxon>
        <taxon>Tetractinellida</taxon>
        <taxon>Astrophorina</taxon>
        <taxon>Geodiidae</taxon>
        <taxon>Geodia</taxon>
    </lineage>
</organism>
<dbReference type="GO" id="GO:0008934">
    <property type="term" value="F:inositol monophosphate 1-phosphatase activity"/>
    <property type="evidence" value="ECO:0007669"/>
    <property type="project" value="TreeGrafter"/>
</dbReference>
<evidence type="ECO:0000313" key="9">
    <source>
        <dbReference type="EMBL" id="CAI8034741.1"/>
    </source>
</evidence>
<dbReference type="PANTHER" id="PTHR20854:SF4">
    <property type="entry name" value="INOSITOL-1-MONOPHOSPHATASE-RELATED"/>
    <property type="match status" value="1"/>
</dbReference>
<keyword evidence="7 8" id="KW-0460">Magnesium</keyword>
<dbReference type="InterPro" id="IPR000760">
    <property type="entry name" value="Inositol_monophosphatase-like"/>
</dbReference>
<dbReference type="Gene3D" id="3.40.190.80">
    <property type="match status" value="1"/>
</dbReference>
<dbReference type="GO" id="GO:0046872">
    <property type="term" value="F:metal ion binding"/>
    <property type="evidence" value="ECO:0007669"/>
    <property type="project" value="UniProtKB-KW"/>
</dbReference>
<evidence type="ECO:0000256" key="2">
    <source>
        <dbReference type="ARBA" id="ARBA00005152"/>
    </source>
</evidence>
<dbReference type="InterPro" id="IPR020552">
    <property type="entry name" value="Inositol_monoPase_Li-sen"/>
</dbReference>
<evidence type="ECO:0000256" key="5">
    <source>
        <dbReference type="ARBA" id="ARBA00022723"/>
    </source>
</evidence>
<keyword evidence="5 8" id="KW-0479">Metal-binding</keyword>
<evidence type="ECO:0000256" key="6">
    <source>
        <dbReference type="ARBA" id="ARBA00022801"/>
    </source>
</evidence>
<evidence type="ECO:0000256" key="7">
    <source>
        <dbReference type="ARBA" id="ARBA00022842"/>
    </source>
</evidence>
<evidence type="ECO:0000313" key="10">
    <source>
        <dbReference type="Proteomes" id="UP001174909"/>
    </source>
</evidence>
<dbReference type="PANTHER" id="PTHR20854">
    <property type="entry name" value="INOSITOL MONOPHOSPHATASE"/>
    <property type="match status" value="1"/>
</dbReference>
<dbReference type="EMBL" id="CASHTH010002751">
    <property type="protein sequence ID" value="CAI8034741.1"/>
    <property type="molecule type" value="Genomic_DNA"/>
</dbReference>
<dbReference type="PRINTS" id="PR00378">
    <property type="entry name" value="LIIMPHPHTASE"/>
</dbReference>
<dbReference type="PROSITE" id="PS00630">
    <property type="entry name" value="IMP_2"/>
    <property type="match status" value="1"/>
</dbReference>
<dbReference type="PRINTS" id="PR00377">
    <property type="entry name" value="IMPHPHTASES"/>
</dbReference>
<dbReference type="InterPro" id="IPR020550">
    <property type="entry name" value="Inositol_monophosphatase_CS"/>
</dbReference>
<comment type="cofactor">
    <cofactor evidence="1 8">
        <name>Mg(2+)</name>
        <dbReference type="ChEBI" id="CHEBI:18420"/>
    </cofactor>
</comment>
<comment type="similarity">
    <text evidence="3">Belongs to the inositol monophosphatase superfamily.</text>
</comment>
<protein>
    <recommendedName>
        <fullName evidence="4">inositol-phosphate phosphatase</fullName>
        <ecNumber evidence="4">3.1.3.25</ecNumber>
    </recommendedName>
</protein>
<dbReference type="Proteomes" id="UP001174909">
    <property type="component" value="Unassembled WGS sequence"/>
</dbReference>
<dbReference type="EC" id="3.1.3.25" evidence="4"/>
<evidence type="ECO:0000256" key="3">
    <source>
        <dbReference type="ARBA" id="ARBA00009759"/>
    </source>
</evidence>
<keyword evidence="6" id="KW-0378">Hydrolase</keyword>
<name>A0AA35STK9_GEOBA</name>
<comment type="pathway">
    <text evidence="2">Polyol metabolism; myo-inositol biosynthesis; myo-inositol from D-glucose 6-phosphate: step 2/2.</text>
</comment>
<proteinExistence type="inferred from homology"/>
<dbReference type="FunFam" id="3.40.190.80:FF:000002">
    <property type="entry name" value="Inositol-1-monophosphatase"/>
    <property type="match status" value="1"/>
</dbReference>
<reference evidence="9" key="1">
    <citation type="submission" date="2023-03" db="EMBL/GenBank/DDBJ databases">
        <authorList>
            <person name="Steffen K."/>
            <person name="Cardenas P."/>
        </authorList>
    </citation>
    <scope>NUCLEOTIDE SEQUENCE</scope>
</reference>
<evidence type="ECO:0000256" key="8">
    <source>
        <dbReference type="PIRSR" id="PIRSR600760-2"/>
    </source>
</evidence>
<evidence type="ECO:0000256" key="4">
    <source>
        <dbReference type="ARBA" id="ARBA00013106"/>
    </source>
</evidence>
<sequence length="150" mass="15991">MLDQMFAAKKGGGATMNGKHIHVSTCTEKTQALVLTALGHQRSEQLLRSKVDAMLDLAKSPSPVHGILMTGSAAVNMCLVASGQADVYYEHGIHCWDIAAGDVIVREAGGATMMPNGNTLDLMKRGILCSSSTQLASQLVPTIRHIFQKD</sequence>
<keyword evidence="10" id="KW-1185">Reference proteome</keyword>
<dbReference type="GO" id="GO:0007165">
    <property type="term" value="P:signal transduction"/>
    <property type="evidence" value="ECO:0007669"/>
    <property type="project" value="TreeGrafter"/>
</dbReference>
<evidence type="ECO:0000256" key="1">
    <source>
        <dbReference type="ARBA" id="ARBA00001946"/>
    </source>
</evidence>
<accession>A0AA35STK9</accession>
<dbReference type="Pfam" id="PF00459">
    <property type="entry name" value="Inositol_P"/>
    <property type="match status" value="1"/>
</dbReference>
<dbReference type="GO" id="GO:0046854">
    <property type="term" value="P:phosphatidylinositol phosphate biosynthetic process"/>
    <property type="evidence" value="ECO:0007669"/>
    <property type="project" value="InterPro"/>
</dbReference>
<comment type="caution">
    <text evidence="9">The sequence shown here is derived from an EMBL/GenBank/DDBJ whole genome shotgun (WGS) entry which is preliminary data.</text>
</comment>
<feature type="binding site" evidence="8">
    <location>
        <position position="97"/>
    </location>
    <ligand>
        <name>Mg(2+)</name>
        <dbReference type="ChEBI" id="CHEBI:18420"/>
        <label>1</label>
        <note>catalytic</note>
    </ligand>
</feature>